<reference evidence="1 2" key="1">
    <citation type="submission" date="2014-06" db="EMBL/GenBank/DDBJ databases">
        <authorList>
            <person name="Swart Estienne"/>
        </authorList>
    </citation>
    <scope>NUCLEOTIDE SEQUENCE [LARGE SCALE GENOMIC DNA]</scope>
    <source>
        <strain evidence="1 2">130c</strain>
    </source>
</reference>
<accession>A0A078AQ34</accession>
<gene>
    <name evidence="1" type="primary">Contig19718.g20911</name>
    <name evidence="1" type="ORF">STYLEM_13549</name>
</gene>
<dbReference type="AlphaFoldDB" id="A0A078AQ34"/>
<proteinExistence type="predicted"/>
<dbReference type="Proteomes" id="UP000039865">
    <property type="component" value="Unassembled WGS sequence"/>
</dbReference>
<keyword evidence="2" id="KW-1185">Reference proteome</keyword>
<organism evidence="1 2">
    <name type="scientific">Stylonychia lemnae</name>
    <name type="common">Ciliate</name>
    <dbReference type="NCBI Taxonomy" id="5949"/>
    <lineage>
        <taxon>Eukaryota</taxon>
        <taxon>Sar</taxon>
        <taxon>Alveolata</taxon>
        <taxon>Ciliophora</taxon>
        <taxon>Intramacronucleata</taxon>
        <taxon>Spirotrichea</taxon>
        <taxon>Stichotrichia</taxon>
        <taxon>Sporadotrichida</taxon>
        <taxon>Oxytrichidae</taxon>
        <taxon>Stylonychinae</taxon>
        <taxon>Stylonychia</taxon>
    </lineage>
</organism>
<dbReference type="EMBL" id="CCKQ01012847">
    <property type="protein sequence ID" value="CDW84485.1"/>
    <property type="molecule type" value="Genomic_DNA"/>
</dbReference>
<name>A0A078AQ34_STYLE</name>
<protein>
    <submittedName>
        <fullName evidence="1">Uncharacterized protein</fullName>
    </submittedName>
</protein>
<sequence>MNKSFDSLKKQNEIIIDKSFVELVHFNGDLVSILEDKHNKHASGNLDIDSLKNIQSNLVIGHYKIIKGISLLQAMKILARFQEAIESQIDPKLYFLPLIEIIPQKLVPPQDSYKYTYETHISKALITKTNNQSIVFTLSKVKIQEATQKYLQDYLQRELRNLNCNDNDQQDLPDFYNPNKAKSINQDLRASIKTLKMIGNLLSFDQFDRDFLENITINEIQNELIKRYSEIYGKNNKIHIISQEIPQTFATYSETLFQILLLLIKAMNDNKAGSQKFNLISYIYQENLTINSMTKSFTQIQTNTEYRLDLVLSTNKFKYIDEYIIFMDNQMLTNNLRNISLSLFRILKQEIQQLNPGNENSNKKPTRFQRFEIDSSVIQFQNDQDNFERTSDKKLREFNQLLTGGNQERFNSEQISLTGREIDSAKKFNLNVLSLDIQPKMLKFKDQDLENQVQDGSDLQISIADITVESYERRPKLRMIQDITVNQVISSVRDNDILGLQNQQNQVQIAQVINELTSNDIKDYQTVSLHELRFKLDEFGSKRQLPLIIEIQVTPSNQSQLKTTLNDVLMKNISSKAIIIFQHEPDKAISQYTFMESQNNNQNNFQIIQNSYRTKLSLLENQDEQFNKQLRL</sequence>
<evidence type="ECO:0000313" key="1">
    <source>
        <dbReference type="EMBL" id="CDW84485.1"/>
    </source>
</evidence>
<dbReference type="InParanoid" id="A0A078AQ34"/>
<evidence type="ECO:0000313" key="2">
    <source>
        <dbReference type="Proteomes" id="UP000039865"/>
    </source>
</evidence>